<accession>A0A5P2G2J9</accession>
<dbReference type="EMBL" id="CP044016">
    <property type="protein sequence ID" value="QES89705.1"/>
    <property type="molecule type" value="Genomic_DNA"/>
</dbReference>
<dbReference type="Proteomes" id="UP000292424">
    <property type="component" value="Chromosome"/>
</dbReference>
<evidence type="ECO:0000313" key="1">
    <source>
        <dbReference type="EMBL" id="QES89705.1"/>
    </source>
</evidence>
<gene>
    <name evidence="1" type="ORF">E0W69_013885</name>
</gene>
<name>A0A5P2G2J9_9BACT</name>
<evidence type="ECO:0000313" key="2">
    <source>
        <dbReference type="Proteomes" id="UP000292424"/>
    </source>
</evidence>
<dbReference type="KEGG" id="arac:E0W69_013885"/>
<protein>
    <recommendedName>
        <fullName evidence="3">PEGA domain-containing protein</fullName>
    </recommendedName>
</protein>
<reference evidence="1 2" key="1">
    <citation type="submission" date="2019-09" db="EMBL/GenBank/DDBJ databases">
        <title>Complete genome sequence of Arachidicoccus sp. B3-10 isolated from apple orchard soil.</title>
        <authorList>
            <person name="Kim H.S."/>
            <person name="Han K.-I."/>
            <person name="Suh M.K."/>
            <person name="Lee K.C."/>
            <person name="Eom M.K."/>
            <person name="Kim J.-S."/>
            <person name="Kang S.W."/>
            <person name="Sin Y."/>
            <person name="Lee J.-S."/>
        </authorList>
    </citation>
    <scope>NUCLEOTIDE SEQUENCE [LARGE SCALE GENOMIC DNA]</scope>
    <source>
        <strain evidence="1 2">B3-10</strain>
    </source>
</reference>
<organism evidence="1 2">
    <name type="scientific">Rhizosphaericola mali</name>
    <dbReference type="NCBI Taxonomy" id="2545455"/>
    <lineage>
        <taxon>Bacteria</taxon>
        <taxon>Pseudomonadati</taxon>
        <taxon>Bacteroidota</taxon>
        <taxon>Chitinophagia</taxon>
        <taxon>Chitinophagales</taxon>
        <taxon>Chitinophagaceae</taxon>
        <taxon>Rhizosphaericola</taxon>
    </lineage>
</organism>
<dbReference type="AlphaFoldDB" id="A0A5P2G2J9"/>
<sequence>MKKNLVLVVGLFGMLTLNSCGVIFGGSKYHANIIVRDHPNADIYVNGDKIGTGSANGLYKRDKRLKVEVKQNDCPPLTKEFDRKFRTGNFILSCVGFGLIGLGVDLGTGAAYKPDDSDPNITRETTKDFTFKIDYTGCPTK</sequence>
<evidence type="ECO:0008006" key="3">
    <source>
        <dbReference type="Google" id="ProtNLM"/>
    </source>
</evidence>
<dbReference type="OrthoDB" id="1119078at2"/>
<keyword evidence="2" id="KW-1185">Reference proteome</keyword>
<proteinExistence type="predicted"/>
<dbReference type="RefSeq" id="WP_131330639.1">
    <property type="nucleotide sequence ID" value="NZ_CP044016.1"/>
</dbReference>